<keyword evidence="1" id="KW-0472">Membrane</keyword>
<gene>
    <name evidence="2" type="ORF">RM706_00675</name>
</gene>
<proteinExistence type="predicted"/>
<name>A0ABU3A6J1_9FLAO</name>
<keyword evidence="1" id="KW-1133">Transmembrane helix</keyword>
<protein>
    <submittedName>
        <fullName evidence="2">Uncharacterized protein</fullName>
    </submittedName>
</protein>
<reference evidence="2 3" key="1">
    <citation type="submission" date="2023-09" db="EMBL/GenBank/DDBJ databases">
        <authorList>
            <person name="Rey-Velasco X."/>
        </authorList>
    </citation>
    <scope>NUCLEOTIDE SEQUENCE [LARGE SCALE GENOMIC DNA]</scope>
    <source>
        <strain evidence="2 3">F388</strain>
    </source>
</reference>
<evidence type="ECO:0000256" key="1">
    <source>
        <dbReference type="SAM" id="Phobius"/>
    </source>
</evidence>
<organism evidence="2 3">
    <name type="scientific">Croceitalea rosinachiae</name>
    <dbReference type="NCBI Taxonomy" id="3075596"/>
    <lineage>
        <taxon>Bacteria</taxon>
        <taxon>Pseudomonadati</taxon>
        <taxon>Bacteroidota</taxon>
        <taxon>Flavobacteriia</taxon>
        <taxon>Flavobacteriales</taxon>
        <taxon>Flavobacteriaceae</taxon>
        <taxon>Croceitalea</taxon>
    </lineage>
</organism>
<keyword evidence="1" id="KW-0812">Transmembrane</keyword>
<dbReference type="RefSeq" id="WP_311349091.1">
    <property type="nucleotide sequence ID" value="NZ_JAVRHR010000001.1"/>
</dbReference>
<feature type="transmembrane region" description="Helical" evidence="1">
    <location>
        <begin position="43"/>
        <end position="63"/>
    </location>
</feature>
<comment type="caution">
    <text evidence="2">The sequence shown here is derived from an EMBL/GenBank/DDBJ whole genome shotgun (WGS) entry which is preliminary data.</text>
</comment>
<dbReference type="Proteomes" id="UP001255246">
    <property type="component" value="Unassembled WGS sequence"/>
</dbReference>
<accession>A0ABU3A6J1</accession>
<sequence length="245" mass="28074">MDKLEEHIKRKLQGRELQPSETAWSKIESQLGDDTTKHVNKRVYWYAIAASFIGVLFLSVAYFNSGSELQPVLEVVDVKTDSIETNIDEEMPNQKTKILITKDEVAVENEIKPIEKLTPILKLKEPVQQDFVLLDNKEEEVVMQEEIAINEQKLIDNKLNDVLNVVADLEQQNIEITDFEIDSLLLVAQRELLANKVFQENGKVDAMALLAEAEDELDRTFRGQLFEKLKDGFFKVRTAVADRNN</sequence>
<dbReference type="EMBL" id="JAVRHR010000001">
    <property type="protein sequence ID" value="MDT0605520.1"/>
    <property type="molecule type" value="Genomic_DNA"/>
</dbReference>
<evidence type="ECO:0000313" key="3">
    <source>
        <dbReference type="Proteomes" id="UP001255246"/>
    </source>
</evidence>
<keyword evidence="3" id="KW-1185">Reference proteome</keyword>
<evidence type="ECO:0000313" key="2">
    <source>
        <dbReference type="EMBL" id="MDT0605520.1"/>
    </source>
</evidence>